<protein>
    <submittedName>
        <fullName evidence="2">Uncharacterized protein</fullName>
    </submittedName>
</protein>
<evidence type="ECO:0000313" key="2">
    <source>
        <dbReference type="EMBL" id="MFC0408580.1"/>
    </source>
</evidence>
<dbReference type="Proteomes" id="UP001589865">
    <property type="component" value="Unassembled WGS sequence"/>
</dbReference>
<organism evidence="2 3">
    <name type="scientific">Roseomonas elaeocarpi</name>
    <dbReference type="NCBI Taxonomy" id="907779"/>
    <lineage>
        <taxon>Bacteria</taxon>
        <taxon>Pseudomonadati</taxon>
        <taxon>Pseudomonadota</taxon>
        <taxon>Alphaproteobacteria</taxon>
        <taxon>Acetobacterales</taxon>
        <taxon>Roseomonadaceae</taxon>
        <taxon>Roseomonas</taxon>
    </lineage>
</organism>
<name>A0ABV6JTC7_9PROT</name>
<proteinExistence type="predicted"/>
<dbReference type="RefSeq" id="WP_377044331.1">
    <property type="nucleotide sequence ID" value="NZ_JBHLUN010000006.1"/>
</dbReference>
<feature type="region of interest" description="Disordered" evidence="1">
    <location>
        <begin position="109"/>
        <end position="176"/>
    </location>
</feature>
<gene>
    <name evidence="2" type="ORF">ACFFGY_09995</name>
</gene>
<comment type="caution">
    <text evidence="2">The sequence shown here is derived from an EMBL/GenBank/DDBJ whole genome shotgun (WGS) entry which is preliminary data.</text>
</comment>
<evidence type="ECO:0000256" key="1">
    <source>
        <dbReference type="SAM" id="MobiDB-lite"/>
    </source>
</evidence>
<evidence type="ECO:0000313" key="3">
    <source>
        <dbReference type="Proteomes" id="UP001589865"/>
    </source>
</evidence>
<accession>A0ABV6JTC7</accession>
<sequence>MRDLLRRLIDSLSELTHWLGDQQERQLSLGAVVAEVHAVASALARVNDPADLPALTQRLRVAAAATESEMERTVHDLDQARHAAFRATVLAAELTVRTVRPDEAAQFVSAAQPPQQALDTASEPAPVAAPAAPSIPTAPAPRNGRPTKAMAPEPAEQSQRGLRWIFGNRRPEVAPN</sequence>
<dbReference type="EMBL" id="JBHLUN010000006">
    <property type="protein sequence ID" value="MFC0408580.1"/>
    <property type="molecule type" value="Genomic_DNA"/>
</dbReference>
<keyword evidence="3" id="KW-1185">Reference proteome</keyword>
<feature type="compositionally biased region" description="Low complexity" evidence="1">
    <location>
        <begin position="124"/>
        <end position="141"/>
    </location>
</feature>
<reference evidence="2 3" key="1">
    <citation type="submission" date="2024-09" db="EMBL/GenBank/DDBJ databases">
        <authorList>
            <person name="Sun Q."/>
            <person name="Mori K."/>
        </authorList>
    </citation>
    <scope>NUCLEOTIDE SEQUENCE [LARGE SCALE GENOMIC DNA]</scope>
    <source>
        <strain evidence="2 3">TBRC 5777</strain>
    </source>
</reference>